<reference evidence="1" key="1">
    <citation type="submission" date="2020-08" db="EMBL/GenBank/DDBJ databases">
        <title>Genome sequencing and assembly of the red palm weevil Rhynchophorus ferrugineus.</title>
        <authorList>
            <person name="Dias G.B."/>
            <person name="Bergman C.M."/>
            <person name="Manee M."/>
        </authorList>
    </citation>
    <scope>NUCLEOTIDE SEQUENCE</scope>
    <source>
        <strain evidence="1">AA-2017</strain>
        <tissue evidence="1">Whole larva</tissue>
    </source>
</reference>
<evidence type="ECO:0000313" key="1">
    <source>
        <dbReference type="EMBL" id="KAF7273154.1"/>
    </source>
</evidence>
<sequence length="112" mass="12427">MVTARNNTIVKTTFSQKLARNRTGSGSAVHIILHVSPFTKKNENEKEYTVTHGGRIDFYLSASERDKKSGPFRSGLMSLIHFLADLAIDKITFLVTIVWARLPTANLATVHG</sequence>
<dbReference type="EMBL" id="JAACXV010013544">
    <property type="protein sequence ID" value="KAF7273154.1"/>
    <property type="molecule type" value="Genomic_DNA"/>
</dbReference>
<gene>
    <name evidence="1" type="ORF">GWI33_014117</name>
</gene>
<organism evidence="1 2">
    <name type="scientific">Rhynchophorus ferrugineus</name>
    <name type="common">Red palm weevil</name>
    <name type="synonym">Curculio ferrugineus</name>
    <dbReference type="NCBI Taxonomy" id="354439"/>
    <lineage>
        <taxon>Eukaryota</taxon>
        <taxon>Metazoa</taxon>
        <taxon>Ecdysozoa</taxon>
        <taxon>Arthropoda</taxon>
        <taxon>Hexapoda</taxon>
        <taxon>Insecta</taxon>
        <taxon>Pterygota</taxon>
        <taxon>Neoptera</taxon>
        <taxon>Endopterygota</taxon>
        <taxon>Coleoptera</taxon>
        <taxon>Polyphaga</taxon>
        <taxon>Cucujiformia</taxon>
        <taxon>Curculionidae</taxon>
        <taxon>Dryophthorinae</taxon>
        <taxon>Rhynchophorus</taxon>
    </lineage>
</organism>
<comment type="caution">
    <text evidence="1">The sequence shown here is derived from an EMBL/GenBank/DDBJ whole genome shotgun (WGS) entry which is preliminary data.</text>
</comment>
<proteinExistence type="predicted"/>
<name>A0A834I563_RHYFE</name>
<dbReference type="AlphaFoldDB" id="A0A834I563"/>
<accession>A0A834I563</accession>
<evidence type="ECO:0000313" key="2">
    <source>
        <dbReference type="Proteomes" id="UP000625711"/>
    </source>
</evidence>
<dbReference type="Proteomes" id="UP000625711">
    <property type="component" value="Unassembled WGS sequence"/>
</dbReference>
<protein>
    <submittedName>
        <fullName evidence="1">Uncharacterized protein</fullName>
    </submittedName>
</protein>
<keyword evidence="2" id="KW-1185">Reference proteome</keyword>